<evidence type="ECO:0000259" key="2">
    <source>
        <dbReference type="PROSITE" id="PS50943"/>
    </source>
</evidence>
<organism evidence="3 4">
    <name type="scientific">Polyangium spumosum</name>
    <dbReference type="NCBI Taxonomy" id="889282"/>
    <lineage>
        <taxon>Bacteria</taxon>
        <taxon>Pseudomonadati</taxon>
        <taxon>Myxococcota</taxon>
        <taxon>Polyangia</taxon>
        <taxon>Polyangiales</taxon>
        <taxon>Polyangiaceae</taxon>
        <taxon>Polyangium</taxon>
    </lineage>
</organism>
<keyword evidence="4" id="KW-1185">Reference proteome</keyword>
<dbReference type="GO" id="GO:0003677">
    <property type="term" value="F:DNA binding"/>
    <property type="evidence" value="ECO:0007669"/>
    <property type="project" value="InterPro"/>
</dbReference>
<feature type="region of interest" description="Disordered" evidence="1">
    <location>
        <begin position="36"/>
        <end position="55"/>
    </location>
</feature>
<evidence type="ECO:0000313" key="3">
    <source>
        <dbReference type="EMBL" id="MRG97815.1"/>
    </source>
</evidence>
<dbReference type="InterPro" id="IPR001387">
    <property type="entry name" value="Cro/C1-type_HTH"/>
</dbReference>
<dbReference type="SUPFAM" id="SSF47413">
    <property type="entry name" value="lambda repressor-like DNA-binding domains"/>
    <property type="match status" value="1"/>
</dbReference>
<accession>A0A6N7Q556</accession>
<name>A0A6N7Q556_9BACT</name>
<gene>
    <name evidence="3" type="ORF">GF068_38735</name>
</gene>
<feature type="domain" description="HTH cro/C1-type" evidence="2">
    <location>
        <begin position="18"/>
        <end position="42"/>
    </location>
</feature>
<dbReference type="Gene3D" id="1.10.260.40">
    <property type="entry name" value="lambda repressor-like DNA-binding domains"/>
    <property type="match status" value="1"/>
</dbReference>
<proteinExistence type="predicted"/>
<comment type="caution">
    <text evidence="3">The sequence shown here is derived from an EMBL/GenBank/DDBJ whole genome shotgun (WGS) entry which is preliminary data.</text>
</comment>
<evidence type="ECO:0000313" key="4">
    <source>
        <dbReference type="Proteomes" id="UP000440224"/>
    </source>
</evidence>
<sequence>MPRRSEPEPYALKLGARIRELRLERNMSLAALADAAQLSKGTSPASSTASRRSPW</sequence>
<protein>
    <recommendedName>
        <fullName evidence="2">HTH cro/C1-type domain-containing protein</fullName>
    </recommendedName>
</protein>
<dbReference type="PROSITE" id="PS50943">
    <property type="entry name" value="HTH_CROC1"/>
    <property type="match status" value="1"/>
</dbReference>
<reference evidence="3 4" key="1">
    <citation type="submission" date="2019-10" db="EMBL/GenBank/DDBJ databases">
        <title>A soil myxobacterium in the family Polyangiaceae.</title>
        <authorList>
            <person name="Li Y."/>
            <person name="Wang J."/>
        </authorList>
    </citation>
    <scope>NUCLEOTIDE SEQUENCE [LARGE SCALE GENOMIC DNA]</scope>
    <source>
        <strain evidence="3 4">DSM 14734</strain>
    </source>
</reference>
<dbReference type="EMBL" id="WJIE01000021">
    <property type="protein sequence ID" value="MRG97815.1"/>
    <property type="molecule type" value="Genomic_DNA"/>
</dbReference>
<evidence type="ECO:0000256" key="1">
    <source>
        <dbReference type="SAM" id="MobiDB-lite"/>
    </source>
</evidence>
<dbReference type="Proteomes" id="UP000440224">
    <property type="component" value="Unassembled WGS sequence"/>
</dbReference>
<dbReference type="RefSeq" id="WP_153824594.1">
    <property type="nucleotide sequence ID" value="NZ_WJIE01000021.1"/>
</dbReference>
<dbReference type="InterPro" id="IPR010982">
    <property type="entry name" value="Lambda_DNA-bd_dom_sf"/>
</dbReference>
<dbReference type="AlphaFoldDB" id="A0A6N7Q556"/>